<evidence type="ECO:0008006" key="3">
    <source>
        <dbReference type="Google" id="ProtNLM"/>
    </source>
</evidence>
<dbReference type="EMBL" id="CAUYUJ010020704">
    <property type="protein sequence ID" value="CAK0899974.1"/>
    <property type="molecule type" value="Genomic_DNA"/>
</dbReference>
<proteinExistence type="predicted"/>
<gene>
    <name evidence="1" type="ORF">PCOR1329_LOCUS77387</name>
</gene>
<evidence type="ECO:0000313" key="1">
    <source>
        <dbReference type="EMBL" id="CAK0899974.1"/>
    </source>
</evidence>
<reference evidence="1" key="1">
    <citation type="submission" date="2023-10" db="EMBL/GenBank/DDBJ databases">
        <authorList>
            <person name="Chen Y."/>
            <person name="Shah S."/>
            <person name="Dougan E. K."/>
            <person name="Thang M."/>
            <person name="Chan C."/>
        </authorList>
    </citation>
    <scope>NUCLEOTIDE SEQUENCE [LARGE SCALE GENOMIC DNA]</scope>
</reference>
<keyword evidence="2" id="KW-1185">Reference proteome</keyword>
<accession>A0ABN9XNK3</accession>
<name>A0ABN9XNK3_9DINO</name>
<organism evidence="1 2">
    <name type="scientific">Prorocentrum cordatum</name>
    <dbReference type="NCBI Taxonomy" id="2364126"/>
    <lineage>
        <taxon>Eukaryota</taxon>
        <taxon>Sar</taxon>
        <taxon>Alveolata</taxon>
        <taxon>Dinophyceae</taxon>
        <taxon>Prorocentrales</taxon>
        <taxon>Prorocentraceae</taxon>
        <taxon>Prorocentrum</taxon>
    </lineage>
</organism>
<dbReference type="Proteomes" id="UP001189429">
    <property type="component" value="Unassembled WGS sequence"/>
</dbReference>
<protein>
    <recommendedName>
        <fullName evidence="3">Autophagy protein 5</fullName>
    </recommendedName>
</protein>
<comment type="caution">
    <text evidence="1">The sequence shown here is derived from an EMBL/GenBank/DDBJ whole genome shotgun (WGS) entry which is preliminary data.</text>
</comment>
<evidence type="ECO:0000313" key="2">
    <source>
        <dbReference type="Proteomes" id="UP001189429"/>
    </source>
</evidence>
<sequence>MEVARMAKLFVLRMHGPMEATVLVRPPPFPGPPQIVSWAVALLQHSGPWWSQYCEGLASFSVLPYKLCVDRDVGVVTYQWVLQARIHVSPSSPPTVSWDKNCVADVGVDFPKLVDGHRLFRVREARDPVVWVTRSLGSQEYMGRISEPSPITMALLWVVA</sequence>